<accession>A0ABZ2KCN0</accession>
<comment type="similarity">
    <text evidence="1 3">Belongs to the peptidase S33 family.</text>
</comment>
<reference evidence="5 6" key="1">
    <citation type="submission" date="2021-12" db="EMBL/GenBank/DDBJ databases">
        <title>Discovery of the Pendulisporaceae a myxobacterial family with distinct sporulation behavior and unique specialized metabolism.</title>
        <authorList>
            <person name="Garcia R."/>
            <person name="Popoff A."/>
            <person name="Bader C.D."/>
            <person name="Loehr J."/>
            <person name="Walesch S."/>
            <person name="Walt C."/>
            <person name="Boldt J."/>
            <person name="Bunk B."/>
            <person name="Haeckl F.J.F.P.J."/>
            <person name="Gunesch A.P."/>
            <person name="Birkelbach J."/>
            <person name="Nuebel U."/>
            <person name="Pietschmann T."/>
            <person name="Bach T."/>
            <person name="Mueller R."/>
        </authorList>
    </citation>
    <scope>NUCLEOTIDE SEQUENCE [LARGE SCALE GENOMIC DNA]</scope>
    <source>
        <strain evidence="5 6">MSr12523</strain>
    </source>
</reference>
<proteinExistence type="inferred from homology"/>
<organism evidence="5 6">
    <name type="scientific">Pendulispora brunnea</name>
    <dbReference type="NCBI Taxonomy" id="2905690"/>
    <lineage>
        <taxon>Bacteria</taxon>
        <taxon>Pseudomonadati</taxon>
        <taxon>Myxococcota</taxon>
        <taxon>Myxococcia</taxon>
        <taxon>Myxococcales</taxon>
        <taxon>Sorangiineae</taxon>
        <taxon>Pendulisporaceae</taxon>
        <taxon>Pendulispora</taxon>
    </lineage>
</organism>
<gene>
    <name evidence="5" type="ORF">LZC95_47845</name>
</gene>
<dbReference type="InterPro" id="IPR050266">
    <property type="entry name" value="AB_hydrolase_sf"/>
</dbReference>
<keyword evidence="6" id="KW-1185">Reference proteome</keyword>
<dbReference type="PANTHER" id="PTHR43798:SF33">
    <property type="entry name" value="HYDROLASE, PUTATIVE (AFU_ORTHOLOGUE AFUA_2G14860)-RELATED"/>
    <property type="match status" value="1"/>
</dbReference>
<name>A0ABZ2KCN0_9BACT</name>
<protein>
    <submittedName>
        <fullName evidence="5">Proline iminopeptidase-family hydrolase</fullName>
    </submittedName>
</protein>
<dbReference type="InterPro" id="IPR005945">
    <property type="entry name" value="Pro_imino_pep"/>
</dbReference>
<dbReference type="Gene3D" id="3.40.50.1820">
    <property type="entry name" value="alpha/beta hydrolase"/>
    <property type="match status" value="1"/>
</dbReference>
<dbReference type="RefSeq" id="WP_394844748.1">
    <property type="nucleotide sequence ID" value="NZ_CP089982.1"/>
</dbReference>
<evidence type="ECO:0000313" key="5">
    <source>
        <dbReference type="EMBL" id="WXA94146.1"/>
    </source>
</evidence>
<dbReference type="Pfam" id="PF00561">
    <property type="entry name" value="Abhydrolase_1"/>
    <property type="match status" value="1"/>
</dbReference>
<evidence type="ECO:0000256" key="3">
    <source>
        <dbReference type="PIRNR" id="PIRNR005539"/>
    </source>
</evidence>
<evidence type="ECO:0000256" key="2">
    <source>
        <dbReference type="ARBA" id="ARBA00022801"/>
    </source>
</evidence>
<dbReference type="PIRSF" id="PIRSF005539">
    <property type="entry name" value="Pept_S33_TRI_F1"/>
    <property type="match status" value="1"/>
</dbReference>
<dbReference type="InterPro" id="IPR000073">
    <property type="entry name" value="AB_hydrolase_1"/>
</dbReference>
<evidence type="ECO:0000256" key="1">
    <source>
        <dbReference type="ARBA" id="ARBA00010088"/>
    </source>
</evidence>
<feature type="domain" description="AB hydrolase-1" evidence="4">
    <location>
        <begin position="22"/>
        <end position="269"/>
    </location>
</feature>
<evidence type="ECO:0000313" key="6">
    <source>
        <dbReference type="Proteomes" id="UP001379533"/>
    </source>
</evidence>
<dbReference type="InterPro" id="IPR029058">
    <property type="entry name" value="AB_hydrolase_fold"/>
</dbReference>
<dbReference type="PANTHER" id="PTHR43798">
    <property type="entry name" value="MONOACYLGLYCEROL LIPASE"/>
    <property type="match status" value="1"/>
</dbReference>
<dbReference type="EMBL" id="CP089982">
    <property type="protein sequence ID" value="WXA94146.1"/>
    <property type="molecule type" value="Genomic_DNA"/>
</dbReference>
<dbReference type="SUPFAM" id="SSF53474">
    <property type="entry name" value="alpha/beta-Hydrolases"/>
    <property type="match status" value="1"/>
</dbReference>
<evidence type="ECO:0000259" key="4">
    <source>
        <dbReference type="Pfam" id="PF00561"/>
    </source>
</evidence>
<keyword evidence="2 3" id="KW-0378">Hydrolase</keyword>
<dbReference type="PRINTS" id="PR00793">
    <property type="entry name" value="PROAMNOPTASE"/>
</dbReference>
<sequence>MIDIGGGHRVWTKKVGDAPIKVLLLHGGPGADHSYFECFEDFLPPNGIEFYYYDQLDSTNSDKPDDPKLWTVERYRDEVESVRKGLGLERFYLLGHSWGGMLAMEYALAYPDHLDGVIISNMVASVPSYMAYMGKLRAALPKDVQATLDKYEKVGNYEAPEYQKVMLEQVYTRHICRLDPWPEPIERTFRNLNAKIYNYMQGPNEFVVTGTFKNWDRWAELPRIRARTLVMGAKYDEMDPEALRKMATLIPHARAWISEKGSHMVMYDDQMPYFRELLRFLQSG</sequence>
<dbReference type="InterPro" id="IPR002410">
    <property type="entry name" value="Peptidase_S33"/>
</dbReference>
<dbReference type="NCBIfam" id="TIGR01250">
    <property type="entry name" value="pro_imino_pep_2"/>
    <property type="match status" value="1"/>
</dbReference>
<dbReference type="Proteomes" id="UP001379533">
    <property type="component" value="Chromosome"/>
</dbReference>
<dbReference type="GO" id="GO:0016787">
    <property type="term" value="F:hydrolase activity"/>
    <property type="evidence" value="ECO:0007669"/>
    <property type="project" value="UniProtKB-KW"/>
</dbReference>